<keyword evidence="3" id="KW-0663">Pyridoxal phosphate</keyword>
<proteinExistence type="predicted"/>
<dbReference type="SUPFAM" id="SSF53383">
    <property type="entry name" value="PLP-dependent transferases"/>
    <property type="match status" value="1"/>
</dbReference>
<dbReference type="Proteomes" id="UP000265520">
    <property type="component" value="Unassembled WGS sequence"/>
</dbReference>
<evidence type="ECO:0000256" key="1">
    <source>
        <dbReference type="ARBA" id="ARBA00001528"/>
    </source>
</evidence>
<dbReference type="GO" id="GO:0008168">
    <property type="term" value="F:methyltransferase activity"/>
    <property type="evidence" value="ECO:0007669"/>
    <property type="project" value="UniProtKB-KW"/>
</dbReference>
<reference evidence="5 6" key="1">
    <citation type="journal article" date="2018" name="Front. Plant Sci.">
        <title>Red Clover (Trifolium pratense) and Zigzag Clover (T. medium) - A Picture of Genomic Similarities and Differences.</title>
        <authorList>
            <person name="Dluhosova J."/>
            <person name="Istvanek J."/>
            <person name="Nedelnik J."/>
            <person name="Repkova J."/>
        </authorList>
    </citation>
    <scope>NUCLEOTIDE SEQUENCE [LARGE SCALE GENOMIC DNA]</scope>
    <source>
        <strain evidence="6">cv. 10/8</strain>
        <tissue evidence="5">Leaf</tissue>
    </source>
</reference>
<evidence type="ECO:0000256" key="2">
    <source>
        <dbReference type="ARBA" id="ARBA00001933"/>
    </source>
</evidence>
<dbReference type="GO" id="GO:0032259">
    <property type="term" value="P:methylation"/>
    <property type="evidence" value="ECO:0007669"/>
    <property type="project" value="UniProtKB-KW"/>
</dbReference>
<keyword evidence="5" id="KW-0489">Methyltransferase</keyword>
<dbReference type="Pfam" id="PF00464">
    <property type="entry name" value="SHMT"/>
    <property type="match status" value="1"/>
</dbReference>
<protein>
    <submittedName>
        <fullName evidence="5">Serine hydroxymethyltransferase mitochondrial-like</fullName>
    </submittedName>
</protein>
<feature type="domain" description="Serine hydroxymethyltransferase-like" evidence="4">
    <location>
        <begin position="1"/>
        <end position="63"/>
    </location>
</feature>
<dbReference type="Gene3D" id="3.90.1150.10">
    <property type="entry name" value="Aspartate Aminotransferase, domain 1"/>
    <property type="match status" value="1"/>
</dbReference>
<keyword evidence="5" id="KW-0808">Transferase</keyword>
<evidence type="ECO:0000313" key="5">
    <source>
        <dbReference type="EMBL" id="MCI12553.1"/>
    </source>
</evidence>
<dbReference type="InterPro" id="IPR039429">
    <property type="entry name" value="SHMT-like_dom"/>
</dbReference>
<dbReference type="PANTHER" id="PTHR11680:SF63">
    <property type="entry name" value="SERINE HYDROXYMETHYLTRANSFERASE 3, CHLOROPLASTIC"/>
    <property type="match status" value="1"/>
</dbReference>
<dbReference type="AlphaFoldDB" id="A0A392PKD5"/>
<name>A0A392PKD5_9FABA</name>
<dbReference type="GO" id="GO:0046653">
    <property type="term" value="P:tetrahydrofolate metabolic process"/>
    <property type="evidence" value="ECO:0007669"/>
    <property type="project" value="TreeGrafter"/>
</dbReference>
<dbReference type="GO" id="GO:0004372">
    <property type="term" value="F:glycine hydroxymethyltransferase activity"/>
    <property type="evidence" value="ECO:0007669"/>
    <property type="project" value="UniProtKB-EC"/>
</dbReference>
<dbReference type="EMBL" id="LXQA010084648">
    <property type="protein sequence ID" value="MCI12553.1"/>
    <property type="molecule type" value="Genomic_DNA"/>
</dbReference>
<keyword evidence="6" id="KW-1185">Reference proteome</keyword>
<dbReference type="InterPro" id="IPR015424">
    <property type="entry name" value="PyrdxlP-dep_Trfase"/>
</dbReference>
<dbReference type="GO" id="GO:0005739">
    <property type="term" value="C:mitochondrion"/>
    <property type="evidence" value="ECO:0007669"/>
    <property type="project" value="TreeGrafter"/>
</dbReference>
<evidence type="ECO:0000313" key="6">
    <source>
        <dbReference type="Proteomes" id="UP000265520"/>
    </source>
</evidence>
<dbReference type="InterPro" id="IPR015422">
    <property type="entry name" value="PyrdxlP-dep_Trfase_small"/>
</dbReference>
<sequence length="63" mass="6686">QVVANCRALANRLTEHGYKLVSGGSDNHLVLVDLRPSGIDGARAEKILDMASITLNKNSVPGE</sequence>
<dbReference type="GO" id="GO:0019264">
    <property type="term" value="P:glycine biosynthetic process from serine"/>
    <property type="evidence" value="ECO:0007669"/>
    <property type="project" value="TreeGrafter"/>
</dbReference>
<dbReference type="GO" id="GO:0030170">
    <property type="term" value="F:pyridoxal phosphate binding"/>
    <property type="evidence" value="ECO:0007669"/>
    <property type="project" value="TreeGrafter"/>
</dbReference>
<feature type="non-terminal residue" evidence="5">
    <location>
        <position position="1"/>
    </location>
</feature>
<dbReference type="InterPro" id="IPR049943">
    <property type="entry name" value="Ser_HO-MeTrfase-like"/>
</dbReference>
<comment type="cofactor">
    <cofactor evidence="2">
        <name>pyridoxal 5'-phosphate</name>
        <dbReference type="ChEBI" id="CHEBI:597326"/>
    </cofactor>
</comment>
<evidence type="ECO:0000256" key="3">
    <source>
        <dbReference type="ARBA" id="ARBA00022898"/>
    </source>
</evidence>
<comment type="caution">
    <text evidence="5">The sequence shown here is derived from an EMBL/GenBank/DDBJ whole genome shotgun (WGS) entry which is preliminary data.</text>
</comment>
<comment type="catalytic activity">
    <reaction evidence="1">
        <text>(6R)-5,10-methylene-5,6,7,8-tetrahydrofolate + glycine + H2O = (6S)-5,6,7,8-tetrahydrofolate + L-serine</text>
        <dbReference type="Rhea" id="RHEA:15481"/>
        <dbReference type="ChEBI" id="CHEBI:15377"/>
        <dbReference type="ChEBI" id="CHEBI:15636"/>
        <dbReference type="ChEBI" id="CHEBI:33384"/>
        <dbReference type="ChEBI" id="CHEBI:57305"/>
        <dbReference type="ChEBI" id="CHEBI:57453"/>
        <dbReference type="EC" id="2.1.2.1"/>
    </reaction>
</comment>
<organism evidence="5 6">
    <name type="scientific">Trifolium medium</name>
    <dbReference type="NCBI Taxonomy" id="97028"/>
    <lineage>
        <taxon>Eukaryota</taxon>
        <taxon>Viridiplantae</taxon>
        <taxon>Streptophyta</taxon>
        <taxon>Embryophyta</taxon>
        <taxon>Tracheophyta</taxon>
        <taxon>Spermatophyta</taxon>
        <taxon>Magnoliopsida</taxon>
        <taxon>eudicotyledons</taxon>
        <taxon>Gunneridae</taxon>
        <taxon>Pentapetalae</taxon>
        <taxon>rosids</taxon>
        <taxon>fabids</taxon>
        <taxon>Fabales</taxon>
        <taxon>Fabaceae</taxon>
        <taxon>Papilionoideae</taxon>
        <taxon>50 kb inversion clade</taxon>
        <taxon>NPAAA clade</taxon>
        <taxon>Hologalegina</taxon>
        <taxon>IRL clade</taxon>
        <taxon>Trifolieae</taxon>
        <taxon>Trifolium</taxon>
    </lineage>
</organism>
<evidence type="ECO:0000259" key="4">
    <source>
        <dbReference type="Pfam" id="PF00464"/>
    </source>
</evidence>
<accession>A0A392PKD5</accession>
<dbReference type="PANTHER" id="PTHR11680">
    <property type="entry name" value="SERINE HYDROXYMETHYLTRANSFERASE"/>
    <property type="match status" value="1"/>
</dbReference>